<evidence type="ECO:0000313" key="2">
    <source>
        <dbReference type="Proteomes" id="UP000427906"/>
    </source>
</evidence>
<keyword evidence="2" id="KW-1185">Reference proteome</keyword>
<dbReference type="Proteomes" id="UP000427906">
    <property type="component" value="Chromosome"/>
</dbReference>
<protein>
    <submittedName>
        <fullName evidence="1">Uncharacterized protein</fullName>
    </submittedName>
</protein>
<name>A0A5K7YH38_9BACT</name>
<reference evidence="1 2" key="1">
    <citation type="submission" date="2019-11" db="EMBL/GenBank/DDBJ databases">
        <title>Comparative genomics of hydrocarbon-degrading Desulfosarcina strains.</title>
        <authorList>
            <person name="Watanabe M."/>
            <person name="Kojima H."/>
            <person name="Fukui M."/>
        </authorList>
    </citation>
    <scope>NUCLEOTIDE SEQUENCE [LARGE SCALE GENOMIC DNA]</scope>
    <source>
        <strain evidence="1 2">PL12</strain>
    </source>
</reference>
<dbReference type="RefSeq" id="WP_155315952.1">
    <property type="nucleotide sequence ID" value="NZ_AP021874.1"/>
</dbReference>
<sequence>MNCIDAIEGTAKALLEKFLDVSTEYRLDESEYIRNVKAVIDGVGLFVKNNPEVCDAPELIRGVLYDFAKAQWLAWLEKTVDPEQEAGARCDAEYQAYCYDYVYSHGNYPR</sequence>
<dbReference type="OrthoDB" id="5420865at2"/>
<organism evidence="1 2">
    <name type="scientific">Desulfosarcina alkanivorans</name>
    <dbReference type="NCBI Taxonomy" id="571177"/>
    <lineage>
        <taxon>Bacteria</taxon>
        <taxon>Pseudomonadati</taxon>
        <taxon>Thermodesulfobacteriota</taxon>
        <taxon>Desulfobacteria</taxon>
        <taxon>Desulfobacterales</taxon>
        <taxon>Desulfosarcinaceae</taxon>
        <taxon>Desulfosarcina</taxon>
    </lineage>
</organism>
<proteinExistence type="predicted"/>
<evidence type="ECO:0000313" key="1">
    <source>
        <dbReference type="EMBL" id="BBO67725.1"/>
    </source>
</evidence>
<gene>
    <name evidence="1" type="ORF">DSCA_16550</name>
</gene>
<dbReference type="AlphaFoldDB" id="A0A5K7YH38"/>
<dbReference type="KEGG" id="dalk:DSCA_16550"/>
<dbReference type="EMBL" id="AP021874">
    <property type="protein sequence ID" value="BBO67725.1"/>
    <property type="molecule type" value="Genomic_DNA"/>
</dbReference>
<accession>A0A5K7YH38</accession>